<evidence type="ECO:0000256" key="3">
    <source>
        <dbReference type="SAM" id="Coils"/>
    </source>
</evidence>
<keyword evidence="3" id="KW-0175">Coiled coil</keyword>
<evidence type="ECO:0000256" key="2">
    <source>
        <dbReference type="ARBA" id="ARBA00023136"/>
    </source>
</evidence>
<dbReference type="PIRSF" id="PIRSF005690">
    <property type="entry name" value="GerBA"/>
    <property type="match status" value="1"/>
</dbReference>
<sequence length="444" mass="49232">MPLSTIELLKKSADFKHEALDNDKLQTDLFYFASLCDMKVIRKEIAHPFTLCSSVQEFEQVLNSAMSCSPFDEQSDLASTLLSGHVIVRIESKLYKLEAVKPGNIKPSEAVMETTIQGPQLAFSEDAETNLMIIRKKYPFASLLTEKYSLGKVSQTKCYMVYDNDKVDPNVLQDLKCKLEKIEADVVQATGQIESLITKSKIRWIPTMIITERPDRVVFNLAQGKVVLVLDGTPFTLVTPSVFYDFMSAMDDVYQPFVVTRALVVLRYIALLVTITLPALYISIVSYNPEIVRVQFALSLAGSRAAVPYPSFIEVLFMLFLIEALVEASLRLPRYIGSTATTVGGLILGQAAQQAGLVSSVMIIVTSVIAISNFLIPINAMSFAIRIAKYPLIILASCFGFVGLVAGLFAITLYVSRLESSGLRYFRFYIGEPAVSGYKEGDKY</sequence>
<dbReference type="Proteomes" id="UP000309673">
    <property type="component" value="Unassembled WGS sequence"/>
</dbReference>
<dbReference type="EMBL" id="SUPK01000001">
    <property type="protein sequence ID" value="TJY44566.1"/>
    <property type="molecule type" value="Genomic_DNA"/>
</dbReference>
<dbReference type="AlphaFoldDB" id="A0A4U0FHQ6"/>
<feature type="transmembrane region" description="Helical" evidence="4">
    <location>
        <begin position="307"/>
        <end position="326"/>
    </location>
</feature>
<feature type="coiled-coil region" evidence="3">
    <location>
        <begin position="172"/>
        <end position="199"/>
    </location>
</feature>
<dbReference type="PANTHER" id="PTHR22550">
    <property type="entry name" value="SPORE GERMINATION PROTEIN"/>
    <property type="match status" value="1"/>
</dbReference>
<reference evidence="5 6" key="1">
    <citation type="submission" date="2019-04" db="EMBL/GenBank/DDBJ databases">
        <title>Cohnella sp. nov., isolated from soil.</title>
        <authorList>
            <person name="Kim W."/>
        </authorList>
    </citation>
    <scope>NUCLEOTIDE SEQUENCE [LARGE SCALE GENOMIC DNA]</scope>
    <source>
        <strain evidence="5 6">CAU 1483</strain>
    </source>
</reference>
<dbReference type="PANTHER" id="PTHR22550:SF5">
    <property type="entry name" value="LEUCINE ZIPPER PROTEIN 4"/>
    <property type="match status" value="1"/>
</dbReference>
<accession>A0A4U0FHQ6</accession>
<evidence type="ECO:0000313" key="5">
    <source>
        <dbReference type="EMBL" id="TJY44566.1"/>
    </source>
</evidence>
<keyword evidence="2 4" id="KW-0472">Membrane</keyword>
<keyword evidence="4" id="KW-0812">Transmembrane</keyword>
<dbReference type="GO" id="GO:0016020">
    <property type="term" value="C:membrane"/>
    <property type="evidence" value="ECO:0007669"/>
    <property type="project" value="InterPro"/>
</dbReference>
<organism evidence="5 6">
    <name type="scientific">Cohnella pontilimi</name>
    <dbReference type="NCBI Taxonomy" id="2564100"/>
    <lineage>
        <taxon>Bacteria</taxon>
        <taxon>Bacillati</taxon>
        <taxon>Bacillota</taxon>
        <taxon>Bacilli</taxon>
        <taxon>Bacillales</taxon>
        <taxon>Paenibacillaceae</taxon>
        <taxon>Cohnella</taxon>
    </lineage>
</organism>
<comment type="similarity">
    <text evidence="1">Belongs to the GerABKA family.</text>
</comment>
<gene>
    <name evidence="5" type="ORF">E5161_00775</name>
</gene>
<dbReference type="Pfam" id="PF03323">
    <property type="entry name" value="GerA"/>
    <property type="match status" value="1"/>
</dbReference>
<dbReference type="InterPro" id="IPR050768">
    <property type="entry name" value="UPF0353/GerABKA_families"/>
</dbReference>
<comment type="caution">
    <text evidence="5">The sequence shown here is derived from an EMBL/GenBank/DDBJ whole genome shotgun (WGS) entry which is preliminary data.</text>
</comment>
<dbReference type="OrthoDB" id="1726708at2"/>
<feature type="transmembrane region" description="Helical" evidence="4">
    <location>
        <begin position="335"/>
        <end position="352"/>
    </location>
</feature>
<keyword evidence="4" id="KW-1133">Transmembrane helix</keyword>
<dbReference type="InterPro" id="IPR004995">
    <property type="entry name" value="Spore_Ger"/>
</dbReference>
<dbReference type="GO" id="GO:0009847">
    <property type="term" value="P:spore germination"/>
    <property type="evidence" value="ECO:0007669"/>
    <property type="project" value="InterPro"/>
</dbReference>
<name>A0A4U0FHQ6_9BACL</name>
<evidence type="ECO:0000256" key="4">
    <source>
        <dbReference type="SAM" id="Phobius"/>
    </source>
</evidence>
<evidence type="ECO:0000256" key="1">
    <source>
        <dbReference type="ARBA" id="ARBA00005278"/>
    </source>
</evidence>
<feature type="transmembrane region" description="Helical" evidence="4">
    <location>
        <begin position="265"/>
        <end position="287"/>
    </location>
</feature>
<feature type="transmembrane region" description="Helical" evidence="4">
    <location>
        <begin position="390"/>
        <end position="415"/>
    </location>
</feature>
<proteinExistence type="inferred from homology"/>
<evidence type="ECO:0000313" key="6">
    <source>
        <dbReference type="Proteomes" id="UP000309673"/>
    </source>
</evidence>
<feature type="transmembrane region" description="Helical" evidence="4">
    <location>
        <begin position="358"/>
        <end position="378"/>
    </location>
</feature>
<keyword evidence="6" id="KW-1185">Reference proteome</keyword>
<protein>
    <submittedName>
        <fullName evidence="5">Spore germination protein</fullName>
    </submittedName>
</protein>